<organism evidence="1 2">
    <name type="scientific">Phytohabitans houttuyneae</name>
    <dbReference type="NCBI Taxonomy" id="1076126"/>
    <lineage>
        <taxon>Bacteria</taxon>
        <taxon>Bacillati</taxon>
        <taxon>Actinomycetota</taxon>
        <taxon>Actinomycetes</taxon>
        <taxon>Micromonosporales</taxon>
        <taxon>Micromonosporaceae</taxon>
    </lineage>
</organism>
<evidence type="ECO:0000313" key="1">
    <source>
        <dbReference type="EMBL" id="GFJ84118.1"/>
    </source>
</evidence>
<dbReference type="RefSeq" id="WP_173067463.1">
    <property type="nucleotide sequence ID" value="NZ_BAABGO010000013.1"/>
</dbReference>
<comment type="caution">
    <text evidence="1">The sequence shown here is derived from an EMBL/GenBank/DDBJ whole genome shotgun (WGS) entry which is preliminary data.</text>
</comment>
<dbReference type="Proteomes" id="UP000482800">
    <property type="component" value="Unassembled WGS sequence"/>
</dbReference>
<reference evidence="1 2" key="1">
    <citation type="submission" date="2020-03" db="EMBL/GenBank/DDBJ databases">
        <title>Whole genome shotgun sequence of Phytohabitans houttuyneae NBRC 108639.</title>
        <authorList>
            <person name="Komaki H."/>
            <person name="Tamura T."/>
        </authorList>
    </citation>
    <scope>NUCLEOTIDE SEQUENCE [LARGE SCALE GENOMIC DNA]</scope>
    <source>
        <strain evidence="1 2">NBRC 108639</strain>
    </source>
</reference>
<protein>
    <recommendedName>
        <fullName evidence="3">CHAT domain-containing protein</fullName>
    </recommendedName>
</protein>
<dbReference type="AlphaFoldDB" id="A0A6V8KNF3"/>
<gene>
    <name evidence="1" type="ORF">Phou_082980</name>
</gene>
<evidence type="ECO:0000313" key="2">
    <source>
        <dbReference type="Proteomes" id="UP000482800"/>
    </source>
</evidence>
<proteinExistence type="predicted"/>
<dbReference type="EMBL" id="BLPF01000003">
    <property type="protein sequence ID" value="GFJ84118.1"/>
    <property type="molecule type" value="Genomic_DNA"/>
</dbReference>
<name>A0A6V8KNF3_9ACTN</name>
<sequence>MLLTVCTDDDDLRNVAVAQAASQRPIFGYCYHSFEWRIPPLQADENLFITAHGAFNSDRVEPPQPIIGDHDAWLWLTGEDLFANLRDIIPTDYHGAVYISACESADGDAGTPSFAQSLLRTFREFGYDRIRVYGHRGEVGLLTPPPGDPDWVQAN</sequence>
<reference evidence="1 2" key="2">
    <citation type="submission" date="2020-03" db="EMBL/GenBank/DDBJ databases">
        <authorList>
            <person name="Ichikawa N."/>
            <person name="Kimura A."/>
            <person name="Kitahashi Y."/>
            <person name="Uohara A."/>
        </authorList>
    </citation>
    <scope>NUCLEOTIDE SEQUENCE [LARGE SCALE GENOMIC DNA]</scope>
    <source>
        <strain evidence="1 2">NBRC 108639</strain>
    </source>
</reference>
<keyword evidence="2" id="KW-1185">Reference proteome</keyword>
<evidence type="ECO:0008006" key="3">
    <source>
        <dbReference type="Google" id="ProtNLM"/>
    </source>
</evidence>
<accession>A0A6V8KNF3</accession>